<dbReference type="SUPFAM" id="SSF51905">
    <property type="entry name" value="FAD/NAD(P)-binding domain"/>
    <property type="match status" value="1"/>
</dbReference>
<keyword evidence="5" id="KW-0285">Flavoprotein</keyword>
<dbReference type="Pfam" id="PF00890">
    <property type="entry name" value="FAD_binding_2"/>
    <property type="match status" value="1"/>
</dbReference>
<comment type="cofactor">
    <cofactor evidence="1">
        <name>FAD</name>
        <dbReference type="ChEBI" id="CHEBI:57692"/>
    </cofactor>
</comment>
<proteinExistence type="inferred from homology"/>
<dbReference type="SUPFAM" id="SSF56425">
    <property type="entry name" value="Succinate dehydrogenase/fumarate reductase flavoprotein, catalytic domain"/>
    <property type="match status" value="1"/>
</dbReference>
<keyword evidence="6" id="KW-0662">Pyridine nucleotide biosynthesis</keyword>
<dbReference type="EMBL" id="CAFBNJ010000071">
    <property type="protein sequence ID" value="CAB4958168.1"/>
    <property type="molecule type" value="Genomic_DNA"/>
</dbReference>
<dbReference type="AlphaFoldDB" id="A0A6J6F817"/>
<dbReference type="InterPro" id="IPR005288">
    <property type="entry name" value="NadB"/>
</dbReference>
<dbReference type="EC" id="1.4.3.16" evidence="4"/>
<evidence type="ECO:0000313" key="12">
    <source>
        <dbReference type="EMBL" id="CAB4370122.1"/>
    </source>
</evidence>
<dbReference type="EMBL" id="CAFBOK010000115">
    <property type="protein sequence ID" value="CAB4986803.1"/>
    <property type="molecule type" value="Genomic_DNA"/>
</dbReference>
<dbReference type="PANTHER" id="PTHR42716:SF2">
    <property type="entry name" value="L-ASPARTATE OXIDASE, CHLOROPLASTIC"/>
    <property type="match status" value="1"/>
</dbReference>
<evidence type="ECO:0000256" key="3">
    <source>
        <dbReference type="ARBA" id="ARBA00008562"/>
    </source>
</evidence>
<dbReference type="EMBL" id="CAEUNJ010000001">
    <property type="protein sequence ID" value="CAB4370122.1"/>
    <property type="molecule type" value="Genomic_DNA"/>
</dbReference>
<evidence type="ECO:0000313" key="13">
    <source>
        <dbReference type="EMBL" id="CAB4583213.1"/>
    </source>
</evidence>
<evidence type="ECO:0000313" key="14">
    <source>
        <dbReference type="EMBL" id="CAB4694042.1"/>
    </source>
</evidence>
<reference evidence="13" key="1">
    <citation type="submission" date="2020-05" db="EMBL/GenBank/DDBJ databases">
        <authorList>
            <person name="Chiriac C."/>
            <person name="Salcher M."/>
            <person name="Ghai R."/>
            <person name="Kavagutti S V."/>
        </authorList>
    </citation>
    <scope>NUCLEOTIDE SEQUENCE</scope>
</reference>
<evidence type="ECO:0000313" key="11">
    <source>
        <dbReference type="EMBL" id="CAB4339396.1"/>
    </source>
</evidence>
<dbReference type="EMBL" id="CAFBRD010000179">
    <property type="protein sequence ID" value="CAB5078821.1"/>
    <property type="molecule type" value="Genomic_DNA"/>
</dbReference>
<gene>
    <name evidence="13" type="ORF">UFOPK1762_00795</name>
    <name evidence="14" type="ORF">UFOPK2624_00149</name>
    <name evidence="15" type="ORF">UFOPK2969_00201</name>
    <name evidence="16" type="ORF">UFOPK3010_01527</name>
    <name evidence="11" type="ORF">UFOPK3331_00848</name>
    <name evidence="17" type="ORF">UFOPK3785_01294</name>
    <name evidence="18" type="ORF">UFOPK3927_01053</name>
    <name evidence="12" type="ORF">UFOPK4201_00003</name>
    <name evidence="19" type="ORF">UFOPK4371_01976</name>
</gene>
<dbReference type="PANTHER" id="PTHR42716">
    <property type="entry name" value="L-ASPARTATE OXIDASE"/>
    <property type="match status" value="1"/>
</dbReference>
<evidence type="ECO:0000313" key="16">
    <source>
        <dbReference type="EMBL" id="CAB4817080.1"/>
    </source>
</evidence>
<evidence type="ECO:0000256" key="8">
    <source>
        <dbReference type="ARBA" id="ARBA00023002"/>
    </source>
</evidence>
<sequence>MTAELDLLVVGSGVAGLSAAVRAAARDGVRVGVLTKGPLEQSTTRWAQGGVAAVLGGDPDSTDLHLADTLAAGAGLCDVDAVRILVEEGPVRVRDLVSLGARFDRDAEGQFELAREGGHSLPRIVHAGGVATGAEIERALVVAVRSEATEIHEHAFALDLVIENGRCVGVRAALADGTVGFVRARNVLLASGGAGQIFSVTTNPLEATGDGIAMALRAGAAVADIEFVQFHPTALHHQRMPRPLLSEALRGHGALIRDINGERFVDEMLPRDQVSRAMVRRMIELHTDHCLLDVTGLEQFDVRFPTIAAMLSGLKFDPSQDLLPIAPAAHYLCGGVLTDLNGATSIPGLWAAGEVACSGVHGANRLASNSLLEGMVFGARVVEAIELGIDTPELTGAMRALDGDGGRRIEGWQAPEPLSSVTESDTDVLATARDDMQWAMTVGAGVVRDASSLTATAAKVDYARTLAEATGVAAWELANLAAVATALLVAAEARTESRGAHTRDDWPSLDPNLALRLVIV</sequence>
<dbReference type="PRINTS" id="PR00411">
    <property type="entry name" value="PNDRDTASEI"/>
</dbReference>
<dbReference type="Gene3D" id="3.50.50.60">
    <property type="entry name" value="FAD/NAD(P)-binding domain"/>
    <property type="match status" value="1"/>
</dbReference>
<dbReference type="InterPro" id="IPR037099">
    <property type="entry name" value="Fum_R/Succ_DH_flav-like_C_sf"/>
</dbReference>
<feature type="domain" description="Fumarate reductase/succinate dehydrogenase flavoprotein-like C-terminal" evidence="10">
    <location>
        <begin position="433"/>
        <end position="508"/>
    </location>
</feature>
<evidence type="ECO:0000259" key="9">
    <source>
        <dbReference type="Pfam" id="PF00890"/>
    </source>
</evidence>
<evidence type="ECO:0000256" key="1">
    <source>
        <dbReference type="ARBA" id="ARBA00001974"/>
    </source>
</evidence>
<dbReference type="NCBIfam" id="TIGR00551">
    <property type="entry name" value="nadB"/>
    <property type="match status" value="1"/>
</dbReference>
<protein>
    <recommendedName>
        <fullName evidence="4">L-aspartate oxidase</fullName>
        <ecNumber evidence="4">1.4.3.16</ecNumber>
    </recommendedName>
</protein>
<evidence type="ECO:0000313" key="15">
    <source>
        <dbReference type="EMBL" id="CAB4782662.1"/>
    </source>
</evidence>
<accession>A0A6J6F817</accession>
<evidence type="ECO:0000256" key="4">
    <source>
        <dbReference type="ARBA" id="ARBA00012173"/>
    </source>
</evidence>
<evidence type="ECO:0000313" key="18">
    <source>
        <dbReference type="EMBL" id="CAB4986803.1"/>
    </source>
</evidence>
<name>A0A6J6F817_9ZZZZ</name>
<dbReference type="EMBL" id="CAFAAM010000265">
    <property type="protein sequence ID" value="CAB4817080.1"/>
    <property type="molecule type" value="Genomic_DNA"/>
</dbReference>
<dbReference type="InterPro" id="IPR003953">
    <property type="entry name" value="FAD-dep_OxRdtase_2_FAD-bd"/>
</dbReference>
<evidence type="ECO:0000256" key="2">
    <source>
        <dbReference type="ARBA" id="ARBA00004950"/>
    </source>
</evidence>
<dbReference type="Pfam" id="PF02910">
    <property type="entry name" value="Succ_DH_flav_C"/>
    <property type="match status" value="1"/>
</dbReference>
<dbReference type="InterPro" id="IPR015939">
    <property type="entry name" value="Fum_Rdtase/Succ_DH_flav-like_C"/>
</dbReference>
<dbReference type="GO" id="GO:0034628">
    <property type="term" value="P:'de novo' NAD+ biosynthetic process from L-aspartate"/>
    <property type="evidence" value="ECO:0007669"/>
    <property type="project" value="TreeGrafter"/>
</dbReference>
<feature type="domain" description="FAD-dependent oxidoreductase 2 FAD-binding" evidence="9">
    <location>
        <begin position="6"/>
        <end position="371"/>
    </location>
</feature>
<evidence type="ECO:0000313" key="17">
    <source>
        <dbReference type="EMBL" id="CAB4958168.1"/>
    </source>
</evidence>
<organism evidence="13">
    <name type="scientific">freshwater metagenome</name>
    <dbReference type="NCBI Taxonomy" id="449393"/>
    <lineage>
        <taxon>unclassified sequences</taxon>
        <taxon>metagenomes</taxon>
        <taxon>ecological metagenomes</taxon>
    </lineage>
</organism>
<dbReference type="EMBL" id="CAESAL010000022">
    <property type="protein sequence ID" value="CAB4339396.1"/>
    <property type="molecule type" value="Genomic_DNA"/>
</dbReference>
<keyword evidence="7" id="KW-0274">FAD</keyword>
<comment type="pathway">
    <text evidence="2">Cofactor biosynthesis; NAD(+) biosynthesis; iminoaspartate from L-aspartate (oxidase route): step 1/1.</text>
</comment>
<dbReference type="Gene3D" id="1.20.58.100">
    <property type="entry name" value="Fumarate reductase/succinate dehydrogenase flavoprotein-like, C-terminal domain"/>
    <property type="match status" value="1"/>
</dbReference>
<evidence type="ECO:0000259" key="10">
    <source>
        <dbReference type="Pfam" id="PF02910"/>
    </source>
</evidence>
<dbReference type="InterPro" id="IPR027477">
    <property type="entry name" value="Succ_DH/fumarate_Rdtase_cat_sf"/>
</dbReference>
<dbReference type="InterPro" id="IPR036188">
    <property type="entry name" value="FAD/NAD-bd_sf"/>
</dbReference>
<evidence type="ECO:0000256" key="5">
    <source>
        <dbReference type="ARBA" id="ARBA00022630"/>
    </source>
</evidence>
<dbReference type="Gene3D" id="3.90.700.10">
    <property type="entry name" value="Succinate dehydrogenase/fumarate reductase flavoprotein, catalytic domain"/>
    <property type="match status" value="1"/>
</dbReference>
<comment type="similarity">
    <text evidence="3">Belongs to the FAD-dependent oxidoreductase 2 family. NadB subfamily.</text>
</comment>
<dbReference type="PRINTS" id="PR00368">
    <property type="entry name" value="FADPNR"/>
</dbReference>
<dbReference type="GO" id="GO:0008734">
    <property type="term" value="F:L-aspartate oxidase activity"/>
    <property type="evidence" value="ECO:0007669"/>
    <property type="project" value="UniProtKB-EC"/>
</dbReference>
<keyword evidence="8" id="KW-0560">Oxidoreductase</keyword>
<dbReference type="EMBL" id="CAFAAD010000008">
    <property type="protein sequence ID" value="CAB4782662.1"/>
    <property type="molecule type" value="Genomic_DNA"/>
</dbReference>
<dbReference type="EMBL" id="CAEZXY010000003">
    <property type="protein sequence ID" value="CAB4694042.1"/>
    <property type="molecule type" value="Genomic_DNA"/>
</dbReference>
<evidence type="ECO:0000313" key="19">
    <source>
        <dbReference type="EMBL" id="CAB5078821.1"/>
    </source>
</evidence>
<dbReference type="UniPathway" id="UPA00253">
    <property type="reaction ID" value="UER00326"/>
</dbReference>
<dbReference type="SUPFAM" id="SSF46977">
    <property type="entry name" value="Succinate dehydrogenase/fumarate reductase flavoprotein C-terminal domain"/>
    <property type="match status" value="1"/>
</dbReference>
<dbReference type="EMBL" id="CAEZTY010000022">
    <property type="protein sequence ID" value="CAB4583213.1"/>
    <property type="molecule type" value="Genomic_DNA"/>
</dbReference>
<evidence type="ECO:0000256" key="6">
    <source>
        <dbReference type="ARBA" id="ARBA00022642"/>
    </source>
</evidence>
<evidence type="ECO:0000256" key="7">
    <source>
        <dbReference type="ARBA" id="ARBA00022827"/>
    </source>
</evidence>